<evidence type="ECO:0000313" key="1">
    <source>
        <dbReference type="EMBL" id="GGK27730.1"/>
    </source>
</evidence>
<dbReference type="SUPFAM" id="SSF52540">
    <property type="entry name" value="P-loop containing nucleoside triphosphate hydrolases"/>
    <property type="match status" value="1"/>
</dbReference>
<dbReference type="PANTHER" id="PTHR37807:SF3">
    <property type="entry name" value="OS07G0160300 PROTEIN"/>
    <property type="match status" value="1"/>
</dbReference>
<name>A0ABQ2EW42_9DEIO</name>
<organism evidence="1 2">
    <name type="scientific">Deinococcus malanensis</name>
    <dbReference type="NCBI Taxonomy" id="1706855"/>
    <lineage>
        <taxon>Bacteria</taxon>
        <taxon>Thermotogati</taxon>
        <taxon>Deinococcota</taxon>
        <taxon>Deinococci</taxon>
        <taxon>Deinococcales</taxon>
        <taxon>Deinococcaceae</taxon>
        <taxon>Deinococcus</taxon>
    </lineage>
</organism>
<accession>A0ABQ2EW42</accession>
<dbReference type="Proteomes" id="UP000647587">
    <property type="component" value="Unassembled WGS sequence"/>
</dbReference>
<dbReference type="Gene3D" id="3.40.50.300">
    <property type="entry name" value="P-loop containing nucleotide triphosphate hydrolases"/>
    <property type="match status" value="1"/>
</dbReference>
<keyword evidence="2" id="KW-1185">Reference proteome</keyword>
<comment type="caution">
    <text evidence="1">The sequence shown here is derived from an EMBL/GenBank/DDBJ whole genome shotgun (WGS) entry which is preliminary data.</text>
</comment>
<protein>
    <recommendedName>
        <fullName evidence="3">ATP-binding protein</fullName>
    </recommendedName>
</protein>
<dbReference type="EMBL" id="BMPP01000008">
    <property type="protein sequence ID" value="GGK27730.1"/>
    <property type="molecule type" value="Genomic_DNA"/>
</dbReference>
<sequence length="182" mass="20250">MRASSPLLLAVSGLPASGKTFLGSWLARELQFPLVTKDEYKQILHEHLPDLSRAQSGPLSFAVMWQVADVILRSGGSLVLESHFYRPVSETHILELARAHGARLAQVYCEAPLAELKRRHAGRVASGQRPYIDFPFDHETLPDSACWHPLMLNAPLLRLDTTVPDSLHSALAWTRQQKGETP</sequence>
<proteinExistence type="predicted"/>
<dbReference type="Pfam" id="PF13671">
    <property type="entry name" value="AAA_33"/>
    <property type="match status" value="1"/>
</dbReference>
<gene>
    <name evidence="1" type="ORF">GCM10008955_21880</name>
</gene>
<reference evidence="2" key="1">
    <citation type="journal article" date="2019" name="Int. J. Syst. Evol. Microbiol.">
        <title>The Global Catalogue of Microorganisms (GCM) 10K type strain sequencing project: providing services to taxonomists for standard genome sequencing and annotation.</title>
        <authorList>
            <consortium name="The Broad Institute Genomics Platform"/>
            <consortium name="The Broad Institute Genome Sequencing Center for Infectious Disease"/>
            <person name="Wu L."/>
            <person name="Ma J."/>
        </authorList>
    </citation>
    <scope>NUCLEOTIDE SEQUENCE [LARGE SCALE GENOMIC DNA]</scope>
    <source>
        <strain evidence="2">JCM 30331</strain>
    </source>
</reference>
<dbReference type="InterPro" id="IPR027417">
    <property type="entry name" value="P-loop_NTPase"/>
</dbReference>
<dbReference type="RefSeq" id="WP_189008202.1">
    <property type="nucleotide sequence ID" value="NZ_BMPP01000008.1"/>
</dbReference>
<evidence type="ECO:0000313" key="2">
    <source>
        <dbReference type="Proteomes" id="UP000647587"/>
    </source>
</evidence>
<dbReference type="PANTHER" id="PTHR37807">
    <property type="entry name" value="OS07G0160300 PROTEIN"/>
    <property type="match status" value="1"/>
</dbReference>
<evidence type="ECO:0008006" key="3">
    <source>
        <dbReference type="Google" id="ProtNLM"/>
    </source>
</evidence>